<gene>
    <name evidence="2" type="ORF">ACHHYP_16137</name>
</gene>
<organism evidence="2 3">
    <name type="scientific">Achlya hypogyna</name>
    <name type="common">Oomycete</name>
    <name type="synonym">Protoachlya hypogyna</name>
    <dbReference type="NCBI Taxonomy" id="1202772"/>
    <lineage>
        <taxon>Eukaryota</taxon>
        <taxon>Sar</taxon>
        <taxon>Stramenopiles</taxon>
        <taxon>Oomycota</taxon>
        <taxon>Saprolegniomycetes</taxon>
        <taxon>Saprolegniales</taxon>
        <taxon>Achlyaceae</taxon>
        <taxon>Achlya</taxon>
    </lineage>
</organism>
<proteinExistence type="predicted"/>
<dbReference type="OrthoDB" id="78102at2759"/>
<dbReference type="EMBL" id="JNBR01002468">
    <property type="protein sequence ID" value="OQR82392.1"/>
    <property type="molecule type" value="Genomic_DNA"/>
</dbReference>
<feature type="coiled-coil region" evidence="1">
    <location>
        <begin position="199"/>
        <end position="233"/>
    </location>
</feature>
<feature type="coiled-coil region" evidence="1">
    <location>
        <begin position="21"/>
        <end position="84"/>
    </location>
</feature>
<accession>A0A1V9Y9I0</accession>
<keyword evidence="3" id="KW-1185">Reference proteome</keyword>
<reference evidence="2 3" key="1">
    <citation type="journal article" date="2014" name="Genome Biol. Evol.">
        <title>The secreted proteins of Achlya hypogyna and Thraustotheca clavata identify the ancestral oomycete secretome and reveal gene acquisitions by horizontal gene transfer.</title>
        <authorList>
            <person name="Misner I."/>
            <person name="Blouin N."/>
            <person name="Leonard G."/>
            <person name="Richards T.A."/>
            <person name="Lane C.E."/>
        </authorList>
    </citation>
    <scope>NUCLEOTIDE SEQUENCE [LARGE SCALE GENOMIC DNA]</scope>
    <source>
        <strain evidence="2 3">ATCC 48635</strain>
    </source>
</reference>
<evidence type="ECO:0000313" key="3">
    <source>
        <dbReference type="Proteomes" id="UP000243579"/>
    </source>
</evidence>
<name>A0A1V9Y9I0_ACHHY</name>
<sequence length="340" mass="39123">MINVREFQALQTQLLKEGNERFELQEENQRLAAQVDILKRDLEKKEYELSVARAAAALSTPEDVHEAVETNLALQEQVKALKDALNRSQPAVSTPKPHVVDSHAGHDIQSLLRKLSAKEEELSAMRAECRIWEEQVIQLKFELQSERFNTQEALKEQRTRAQRPSIEKSAARTMAQELQEYKTLALERAQYWKLAELSLDKVNADLAALRKENRLLRDRLQRLEEKAEADDGDDRESYVPGAHASHALKNEVEEAWRQTRAAQDTLTSVFKEVHRLQEQLDEVPVQRKIEARRVQGVIRDLQKELKTQSTKVEQLQSAVALYSPRNSRGIDLSRKRGHFA</sequence>
<evidence type="ECO:0000256" key="1">
    <source>
        <dbReference type="SAM" id="Coils"/>
    </source>
</evidence>
<dbReference type="Proteomes" id="UP000243579">
    <property type="component" value="Unassembled WGS sequence"/>
</dbReference>
<feature type="coiled-coil region" evidence="1">
    <location>
        <begin position="108"/>
        <end position="135"/>
    </location>
</feature>
<keyword evidence="1" id="KW-0175">Coiled coil</keyword>
<comment type="caution">
    <text evidence="2">The sequence shown here is derived from an EMBL/GenBank/DDBJ whole genome shotgun (WGS) entry which is preliminary data.</text>
</comment>
<evidence type="ECO:0000313" key="2">
    <source>
        <dbReference type="EMBL" id="OQR82392.1"/>
    </source>
</evidence>
<protein>
    <submittedName>
        <fullName evidence="2">Uncharacterized protein</fullName>
    </submittedName>
</protein>
<dbReference type="AlphaFoldDB" id="A0A1V9Y9I0"/>